<keyword evidence="2" id="KW-0503">Monooxygenase</keyword>
<dbReference type="SUPFAM" id="SSF51905">
    <property type="entry name" value="FAD/NAD(P)-binding domain"/>
    <property type="match status" value="1"/>
</dbReference>
<dbReference type="RefSeq" id="WP_393971614.1">
    <property type="nucleotide sequence ID" value="NZ_CP133772.1"/>
</dbReference>
<accession>A0AAX4NFW4</accession>
<proteinExistence type="predicted"/>
<dbReference type="KEGG" id="omr:OXIME_000182"/>
<evidence type="ECO:0000313" key="3">
    <source>
        <dbReference type="Proteomes" id="UP001451606"/>
    </source>
</evidence>
<dbReference type="Pfam" id="PF01494">
    <property type="entry name" value="FAD_binding_3"/>
    <property type="match status" value="1"/>
</dbReference>
<dbReference type="InterPro" id="IPR036188">
    <property type="entry name" value="FAD/NAD-bd_sf"/>
</dbReference>
<dbReference type="Proteomes" id="UP001451606">
    <property type="component" value="Chromosome"/>
</dbReference>
<feature type="domain" description="FAD-binding" evidence="1">
    <location>
        <begin position="8"/>
        <end position="75"/>
    </location>
</feature>
<dbReference type="GO" id="GO:0071949">
    <property type="term" value="F:FAD binding"/>
    <property type="evidence" value="ECO:0007669"/>
    <property type="project" value="InterPro"/>
</dbReference>
<organism evidence="2 3">
    <name type="scientific">Oxyplasma meridianum</name>
    <dbReference type="NCBI Taxonomy" id="3073602"/>
    <lineage>
        <taxon>Archaea</taxon>
        <taxon>Methanobacteriati</taxon>
        <taxon>Thermoplasmatota</taxon>
        <taxon>Thermoplasmata</taxon>
        <taxon>Thermoplasmatales</taxon>
        <taxon>Thermoplasmataceae</taxon>
        <taxon>Oxyplasma</taxon>
    </lineage>
</organism>
<reference evidence="2 3" key="1">
    <citation type="submission" date="2023-09" db="EMBL/GenBank/DDBJ databases">
        <authorList>
            <person name="Golyshina O.V."/>
            <person name="Lunev E.A."/>
            <person name="Bargiela R."/>
            <person name="Gaines M.C."/>
            <person name="Daum B."/>
            <person name="Bale N.J."/>
            <person name="Koenen M."/>
            <person name="Sinninghe Damst J.S."/>
            <person name="Yakimov M."/>
            <person name="Golyshin P.N."/>
        </authorList>
    </citation>
    <scope>NUCLEOTIDE SEQUENCE [LARGE SCALE GENOMIC DNA]</scope>
    <source>
        <strain evidence="2 3">M1</strain>
    </source>
</reference>
<protein>
    <submittedName>
        <fullName evidence="2">FAD-dependent monooxygenase</fullName>
    </submittedName>
</protein>
<gene>
    <name evidence="2" type="ORF">OXIME_000182</name>
</gene>
<sequence length="114" mass="13490">MYKDDFDKYASAMAINYGTDVEINARVMDVSVNNEYAEVKYKQDGTIKYKKSKIVVGADGTNSRVRKSLNYEMPKKLFQRIRLIPLILLKIRMMSMFYRFTEQRRLLRISCSIR</sequence>
<evidence type="ECO:0000259" key="1">
    <source>
        <dbReference type="Pfam" id="PF01494"/>
    </source>
</evidence>
<dbReference type="AlphaFoldDB" id="A0AAX4NFW4"/>
<keyword evidence="3" id="KW-1185">Reference proteome</keyword>
<dbReference type="GeneID" id="95966906"/>
<dbReference type="Gene3D" id="3.50.50.60">
    <property type="entry name" value="FAD/NAD(P)-binding domain"/>
    <property type="match status" value="1"/>
</dbReference>
<evidence type="ECO:0000313" key="2">
    <source>
        <dbReference type="EMBL" id="WYX99646.1"/>
    </source>
</evidence>
<name>A0AAX4NFW4_9ARCH</name>
<dbReference type="EMBL" id="CP133772">
    <property type="protein sequence ID" value="WYX99646.1"/>
    <property type="molecule type" value="Genomic_DNA"/>
</dbReference>
<dbReference type="InterPro" id="IPR002938">
    <property type="entry name" value="FAD-bd"/>
</dbReference>
<keyword evidence="2" id="KW-0560">Oxidoreductase</keyword>
<dbReference type="GO" id="GO:0004497">
    <property type="term" value="F:monooxygenase activity"/>
    <property type="evidence" value="ECO:0007669"/>
    <property type="project" value="UniProtKB-KW"/>
</dbReference>